<feature type="region of interest" description="Disordered" evidence="8">
    <location>
        <begin position="156"/>
        <end position="175"/>
    </location>
</feature>
<dbReference type="EMBL" id="CAVNYO010000444">
    <property type="protein sequence ID" value="CAK5281398.1"/>
    <property type="molecule type" value="Genomic_DNA"/>
</dbReference>
<feature type="compositionally biased region" description="Low complexity" evidence="8">
    <location>
        <begin position="366"/>
        <end position="378"/>
    </location>
</feature>
<feature type="compositionally biased region" description="Low complexity" evidence="8">
    <location>
        <begin position="87"/>
        <end position="110"/>
    </location>
</feature>
<feature type="region of interest" description="Disordered" evidence="8">
    <location>
        <begin position="1"/>
        <end position="126"/>
    </location>
</feature>
<evidence type="ECO:0000259" key="9">
    <source>
        <dbReference type="PROSITE" id="PS50196"/>
    </source>
</evidence>
<dbReference type="InterPro" id="IPR000156">
    <property type="entry name" value="Ran_bind_dom"/>
</dbReference>
<evidence type="ECO:0000256" key="8">
    <source>
        <dbReference type="SAM" id="MobiDB-lite"/>
    </source>
</evidence>
<feature type="domain" description="RanBD1" evidence="9">
    <location>
        <begin position="470"/>
        <end position="582"/>
    </location>
</feature>
<evidence type="ECO:0000256" key="1">
    <source>
        <dbReference type="ARBA" id="ARBA00004567"/>
    </source>
</evidence>
<dbReference type="Pfam" id="PF00638">
    <property type="entry name" value="Ran_BP1"/>
    <property type="match status" value="1"/>
</dbReference>
<dbReference type="InterPro" id="IPR015007">
    <property type="entry name" value="NUP2/50/61"/>
</dbReference>
<gene>
    <name evidence="10" type="ORF">MYCIT1_LOCUS32490</name>
</gene>
<keyword evidence="3" id="KW-0509">mRNA transport</keyword>
<sequence length="585" mass="60168">MKRGAEKQISKDDGAEEEEVQEPSGTEGFRKANDSVLATRQIKGIPRRSTASPASPFTPADVAKSDTDGSSAPPRFAGFAGFGAPSGGSAKPFSFTPPSASPSFTKPASSQPFVVPGSPTPTPLPPSSAFSFGSAAPKVSDKASNAAKAFASIVGGSGSGAGAPTSPVESPKPAGSNEAAVRYYTYLRGLNVSVVAHIRQAMDTNPFLDLGPVLEKYVSLRAGIQKDFDNESGVGKEETVADSSAAASSSKKQNGAAPPTLPSPPPTSMPAAPASFAGFGGFGKPAATPTSTPQSTPSGMVTPPATFAPFGKPDAKSSSTLPTPSSSFKLDDEGSTPKSVFPAPAKPSVFGGAGSSKPSFFSLGGPSPASAFAAPASSSDEKPPASVFGGKPPSSMFSIAGDTPPIGKGAVGFGFGFGAAAPMKSEEAKTEESNTEAASGSAPPEAEGTSQESTVSTETGMSQHDVEGEGEEDEDTVASSRVKVYELRKKDKDAPQMSWQIYSVGFLRLKKHKTTSSCRLLLRNTQTGRIQINFHVYAGINMSLAKSSLTVIGRDEKSEAKSYMFRFPKEQDALEFKATIDKQLL</sequence>
<comment type="caution">
    <text evidence="10">The sequence shown here is derived from an EMBL/GenBank/DDBJ whole genome shotgun (WGS) entry which is preliminary data.</text>
</comment>
<dbReference type="InterPro" id="IPR053074">
    <property type="entry name" value="NPC_Nucleoporin"/>
</dbReference>
<organism evidence="10 11">
    <name type="scientific">Mycena citricolor</name>
    <dbReference type="NCBI Taxonomy" id="2018698"/>
    <lineage>
        <taxon>Eukaryota</taxon>
        <taxon>Fungi</taxon>
        <taxon>Dikarya</taxon>
        <taxon>Basidiomycota</taxon>
        <taxon>Agaricomycotina</taxon>
        <taxon>Agaricomycetes</taxon>
        <taxon>Agaricomycetidae</taxon>
        <taxon>Agaricales</taxon>
        <taxon>Marasmiineae</taxon>
        <taxon>Mycenaceae</taxon>
        <taxon>Mycena</taxon>
    </lineage>
</organism>
<feature type="compositionally biased region" description="Low complexity" evidence="8">
    <location>
        <begin position="284"/>
        <end position="298"/>
    </location>
</feature>
<dbReference type="Proteomes" id="UP001295794">
    <property type="component" value="Unassembled WGS sequence"/>
</dbReference>
<evidence type="ECO:0000256" key="6">
    <source>
        <dbReference type="ARBA" id="ARBA00023132"/>
    </source>
</evidence>
<keyword evidence="7" id="KW-0539">Nucleus</keyword>
<feature type="region of interest" description="Disordered" evidence="8">
    <location>
        <begin position="423"/>
        <end position="479"/>
    </location>
</feature>
<evidence type="ECO:0000256" key="2">
    <source>
        <dbReference type="ARBA" id="ARBA00022448"/>
    </source>
</evidence>
<dbReference type="Gene3D" id="2.30.29.30">
    <property type="entry name" value="Pleckstrin-homology domain (PH domain)/Phosphotyrosine-binding domain (PTB)"/>
    <property type="match status" value="1"/>
</dbReference>
<accession>A0AAD2HSL8</accession>
<comment type="subcellular location">
    <subcellularLocation>
        <location evidence="1">Nucleus</location>
        <location evidence="1">Nuclear pore complex</location>
    </subcellularLocation>
</comment>
<keyword evidence="6" id="KW-0906">Nuclear pore complex</keyword>
<evidence type="ECO:0000313" key="10">
    <source>
        <dbReference type="EMBL" id="CAK5281398.1"/>
    </source>
</evidence>
<evidence type="ECO:0000256" key="3">
    <source>
        <dbReference type="ARBA" id="ARBA00022816"/>
    </source>
</evidence>
<keyword evidence="2" id="KW-0813">Transport</keyword>
<dbReference type="PANTHER" id="PTHR38697:SF1">
    <property type="entry name" value="NUCLEAR PORE COMPLEX PROTEIN SIMILAR TO S. CEREVISIAE NUP2 (EUROFUNG)"/>
    <property type="match status" value="1"/>
</dbReference>
<proteinExistence type="predicted"/>
<dbReference type="InterPro" id="IPR011993">
    <property type="entry name" value="PH-like_dom_sf"/>
</dbReference>
<feature type="compositionally biased region" description="Pro residues" evidence="8">
    <location>
        <begin position="259"/>
        <end position="268"/>
    </location>
</feature>
<feature type="compositionally biased region" description="Basic and acidic residues" evidence="8">
    <location>
        <begin position="229"/>
        <end position="239"/>
    </location>
</feature>
<feature type="compositionally biased region" description="Basic and acidic residues" evidence="8">
    <location>
        <begin position="1"/>
        <end position="13"/>
    </location>
</feature>
<keyword evidence="11" id="KW-1185">Reference proteome</keyword>
<dbReference type="CDD" id="cd13170">
    <property type="entry name" value="RanBD_NUP50"/>
    <property type="match status" value="1"/>
</dbReference>
<feature type="compositionally biased region" description="Polar residues" evidence="8">
    <location>
        <begin position="449"/>
        <end position="462"/>
    </location>
</feature>
<dbReference type="GO" id="GO:0051028">
    <property type="term" value="P:mRNA transport"/>
    <property type="evidence" value="ECO:0007669"/>
    <property type="project" value="UniProtKB-KW"/>
</dbReference>
<keyword evidence="4" id="KW-0653">Protein transport</keyword>
<dbReference type="AlphaFoldDB" id="A0AAD2HSL8"/>
<reference evidence="10" key="1">
    <citation type="submission" date="2023-11" db="EMBL/GenBank/DDBJ databases">
        <authorList>
            <person name="De Vega J J."/>
            <person name="De Vega J J."/>
        </authorList>
    </citation>
    <scope>NUCLEOTIDE SEQUENCE</scope>
</reference>
<feature type="region of interest" description="Disordered" evidence="8">
    <location>
        <begin position="229"/>
        <end position="391"/>
    </location>
</feature>
<evidence type="ECO:0000256" key="7">
    <source>
        <dbReference type="ARBA" id="ARBA00023242"/>
    </source>
</evidence>
<keyword evidence="5" id="KW-0811">Translocation</keyword>
<dbReference type="SMART" id="SM00160">
    <property type="entry name" value="RanBD"/>
    <property type="match status" value="1"/>
</dbReference>
<evidence type="ECO:0000256" key="4">
    <source>
        <dbReference type="ARBA" id="ARBA00022927"/>
    </source>
</evidence>
<evidence type="ECO:0000313" key="11">
    <source>
        <dbReference type="Proteomes" id="UP001295794"/>
    </source>
</evidence>
<feature type="compositionally biased region" description="Low complexity" evidence="8">
    <location>
        <begin position="436"/>
        <end position="448"/>
    </location>
</feature>
<dbReference type="PROSITE" id="PS50196">
    <property type="entry name" value="RANBD1"/>
    <property type="match status" value="1"/>
</dbReference>
<dbReference type="PANTHER" id="PTHR38697">
    <property type="entry name" value="NUCLEAR PORE COMPLEX PROTEIN SIMILAR TO S. CEREVISIAE NUP2 (EUROFUNG)"/>
    <property type="match status" value="1"/>
</dbReference>
<evidence type="ECO:0000256" key="5">
    <source>
        <dbReference type="ARBA" id="ARBA00023010"/>
    </source>
</evidence>
<dbReference type="GO" id="GO:0015031">
    <property type="term" value="P:protein transport"/>
    <property type="evidence" value="ECO:0007669"/>
    <property type="project" value="UniProtKB-KW"/>
</dbReference>
<dbReference type="GO" id="GO:0005643">
    <property type="term" value="C:nuclear pore"/>
    <property type="evidence" value="ECO:0007669"/>
    <property type="project" value="UniProtKB-SubCell"/>
</dbReference>
<dbReference type="Pfam" id="PF08911">
    <property type="entry name" value="NUP50"/>
    <property type="match status" value="1"/>
</dbReference>
<protein>
    <recommendedName>
        <fullName evidence="9">RanBD1 domain-containing protein</fullName>
    </recommendedName>
</protein>
<feature type="compositionally biased region" description="Low complexity" evidence="8">
    <location>
        <begin position="317"/>
        <end position="327"/>
    </location>
</feature>
<name>A0AAD2HSL8_9AGAR</name>
<dbReference type="SUPFAM" id="SSF50729">
    <property type="entry name" value="PH domain-like"/>
    <property type="match status" value="1"/>
</dbReference>